<dbReference type="Proteomes" id="UP001165584">
    <property type="component" value="Unassembled WGS sequence"/>
</dbReference>
<dbReference type="RefSeq" id="WP_259508513.1">
    <property type="nucleotide sequence ID" value="NZ_JANLCM010000002.1"/>
</dbReference>
<feature type="region of interest" description="Disordered" evidence="5">
    <location>
        <begin position="139"/>
        <end position="182"/>
    </location>
</feature>
<evidence type="ECO:0000256" key="7">
    <source>
        <dbReference type="SAM" id="SignalP"/>
    </source>
</evidence>
<dbReference type="InterPro" id="IPR007348">
    <property type="entry name" value="CopC_dom"/>
</dbReference>
<evidence type="ECO:0000256" key="4">
    <source>
        <dbReference type="ARBA" id="ARBA00023008"/>
    </source>
</evidence>
<keyword evidence="6" id="KW-1133">Transmembrane helix</keyword>
<evidence type="ECO:0000259" key="8">
    <source>
        <dbReference type="Pfam" id="PF04234"/>
    </source>
</evidence>
<keyword evidence="2" id="KW-0479">Metal-binding</keyword>
<dbReference type="PROSITE" id="PS51318">
    <property type="entry name" value="TAT"/>
    <property type="match status" value="1"/>
</dbReference>
<feature type="transmembrane region" description="Helical" evidence="6">
    <location>
        <begin position="209"/>
        <end position="231"/>
    </location>
</feature>
<dbReference type="Gene3D" id="2.60.40.1220">
    <property type="match status" value="1"/>
</dbReference>
<accession>A0ABT2GS51</accession>
<feature type="chain" id="PRO_5046821095" evidence="7">
    <location>
        <begin position="34"/>
        <end position="242"/>
    </location>
</feature>
<dbReference type="InterPro" id="IPR032694">
    <property type="entry name" value="CopC/D"/>
</dbReference>
<keyword evidence="6" id="KW-0812">Transmembrane</keyword>
<dbReference type="InterPro" id="IPR014755">
    <property type="entry name" value="Cu-Rt/internalin_Ig-like"/>
</dbReference>
<keyword evidence="3 7" id="KW-0732">Signal</keyword>
<keyword evidence="10" id="KW-1185">Reference proteome</keyword>
<feature type="signal peptide" evidence="7">
    <location>
        <begin position="1"/>
        <end position="33"/>
    </location>
</feature>
<dbReference type="SUPFAM" id="SSF81296">
    <property type="entry name" value="E set domains"/>
    <property type="match status" value="1"/>
</dbReference>
<protein>
    <submittedName>
        <fullName evidence="9">Copper resistance protein CopC</fullName>
    </submittedName>
</protein>
<keyword evidence="4" id="KW-0186">Copper</keyword>
<evidence type="ECO:0000256" key="3">
    <source>
        <dbReference type="ARBA" id="ARBA00022729"/>
    </source>
</evidence>
<evidence type="ECO:0000313" key="10">
    <source>
        <dbReference type="Proteomes" id="UP001165584"/>
    </source>
</evidence>
<feature type="compositionally biased region" description="Low complexity" evidence="5">
    <location>
        <begin position="167"/>
        <end position="182"/>
    </location>
</feature>
<reference evidence="9" key="1">
    <citation type="submission" date="2022-08" db="EMBL/GenBank/DDBJ databases">
        <authorList>
            <person name="Deng Y."/>
            <person name="Han X.-F."/>
            <person name="Zhang Y.-Q."/>
        </authorList>
    </citation>
    <scope>NUCLEOTIDE SEQUENCE</scope>
    <source>
        <strain evidence="9">CPCC 205763</strain>
    </source>
</reference>
<dbReference type="Pfam" id="PF04234">
    <property type="entry name" value="CopC"/>
    <property type="match status" value="1"/>
</dbReference>
<dbReference type="EMBL" id="JANLCM010000002">
    <property type="protein sequence ID" value="MCS5719052.1"/>
    <property type="molecule type" value="Genomic_DNA"/>
</dbReference>
<feature type="domain" description="CopC" evidence="8">
    <location>
        <begin position="37"/>
        <end position="133"/>
    </location>
</feature>
<name>A0ABT2GS51_9MICO</name>
<gene>
    <name evidence="9" type="ORF">N1027_12995</name>
</gene>
<evidence type="ECO:0000256" key="5">
    <source>
        <dbReference type="SAM" id="MobiDB-lite"/>
    </source>
</evidence>
<dbReference type="PANTHER" id="PTHR34820:SF4">
    <property type="entry name" value="INNER MEMBRANE PROTEIN YEBZ"/>
    <property type="match status" value="1"/>
</dbReference>
<dbReference type="InterPro" id="IPR006311">
    <property type="entry name" value="TAT_signal"/>
</dbReference>
<proteinExistence type="predicted"/>
<evidence type="ECO:0000313" key="9">
    <source>
        <dbReference type="EMBL" id="MCS5719052.1"/>
    </source>
</evidence>
<evidence type="ECO:0000256" key="1">
    <source>
        <dbReference type="ARBA" id="ARBA00004196"/>
    </source>
</evidence>
<comment type="caution">
    <text evidence="9">The sequence shown here is derived from an EMBL/GenBank/DDBJ whole genome shotgun (WGS) entry which is preliminary data.</text>
</comment>
<evidence type="ECO:0000256" key="2">
    <source>
        <dbReference type="ARBA" id="ARBA00022723"/>
    </source>
</evidence>
<sequence length="242" mass="23899">MRTPPTRTRFNALAGGLAAAGVVALLVVGSAGAASAHDALQSSSPAAGDSLTTDPGVVTLDFSDELLTLGESTDGFAIEVVDSEGLHHESGCLSVQDSTVDTPIALGLAGAYVVLWQVVSSDGHPTSGQYEFDYEPSTLDGAHDGLTESPACGDAWAGDPDGTPTSTPDAAGPAPVATASTPVPTADATEATVTATDAPSPASAPVVPWPVAVLLGLVALGAIAGIVVLAVRRSRGGGYGDQ</sequence>
<comment type="subcellular location">
    <subcellularLocation>
        <location evidence="1">Cell envelope</location>
    </subcellularLocation>
</comment>
<dbReference type="InterPro" id="IPR014756">
    <property type="entry name" value="Ig_E-set"/>
</dbReference>
<evidence type="ECO:0000256" key="6">
    <source>
        <dbReference type="SAM" id="Phobius"/>
    </source>
</evidence>
<keyword evidence="6" id="KW-0472">Membrane</keyword>
<dbReference type="PANTHER" id="PTHR34820">
    <property type="entry name" value="INNER MEMBRANE PROTEIN YEBZ"/>
    <property type="match status" value="1"/>
</dbReference>
<organism evidence="9 10">
    <name type="scientific">Herbiconiux aconitum</name>
    <dbReference type="NCBI Taxonomy" id="2970913"/>
    <lineage>
        <taxon>Bacteria</taxon>
        <taxon>Bacillati</taxon>
        <taxon>Actinomycetota</taxon>
        <taxon>Actinomycetes</taxon>
        <taxon>Micrococcales</taxon>
        <taxon>Microbacteriaceae</taxon>
        <taxon>Herbiconiux</taxon>
    </lineage>
</organism>